<name>E6W5I4_DESIS</name>
<evidence type="ECO:0000313" key="3">
    <source>
        <dbReference type="Proteomes" id="UP000002572"/>
    </source>
</evidence>
<organism evidence="2 3">
    <name type="scientific">Desulfurispirillum indicum (strain ATCC BAA-1389 / DSM 22839 / S5)</name>
    <dbReference type="NCBI Taxonomy" id="653733"/>
    <lineage>
        <taxon>Bacteria</taxon>
        <taxon>Pseudomonadati</taxon>
        <taxon>Chrysiogenota</taxon>
        <taxon>Chrysiogenia</taxon>
        <taxon>Chrysiogenales</taxon>
        <taxon>Chrysiogenaceae</taxon>
        <taxon>Desulfurispirillum</taxon>
    </lineage>
</organism>
<dbReference type="SUPFAM" id="SSF52833">
    <property type="entry name" value="Thioredoxin-like"/>
    <property type="match status" value="1"/>
</dbReference>
<dbReference type="KEGG" id="din:Selin_0157"/>
<protein>
    <recommendedName>
        <fullName evidence="4">Vitamin K epoxide reductase</fullName>
    </recommendedName>
</protein>
<dbReference type="eggNOG" id="COG1651">
    <property type="taxonomic scope" value="Bacteria"/>
</dbReference>
<keyword evidence="1" id="KW-0812">Transmembrane</keyword>
<evidence type="ECO:0000313" key="2">
    <source>
        <dbReference type="EMBL" id="ADU64915.1"/>
    </source>
</evidence>
<keyword evidence="1" id="KW-1133">Transmembrane helix</keyword>
<dbReference type="AlphaFoldDB" id="E6W5I4"/>
<proteinExistence type="predicted"/>
<dbReference type="RefSeq" id="WP_013504804.1">
    <property type="nucleotide sequence ID" value="NC_014836.1"/>
</dbReference>
<dbReference type="InParanoid" id="E6W5I4"/>
<dbReference type="HOGENOM" id="CLU_071793_0_0_0"/>
<feature type="transmembrane region" description="Helical" evidence="1">
    <location>
        <begin position="42"/>
        <end position="65"/>
    </location>
</feature>
<gene>
    <name evidence="2" type="ordered locus">Selin_0157</name>
</gene>
<dbReference type="InterPro" id="IPR036249">
    <property type="entry name" value="Thioredoxin-like_sf"/>
</dbReference>
<reference evidence="2 3" key="1">
    <citation type="submission" date="2010-12" db="EMBL/GenBank/DDBJ databases">
        <title>Complete sequence of Desulfurispirillum indicum S5.</title>
        <authorList>
            <consortium name="US DOE Joint Genome Institute"/>
            <person name="Lucas S."/>
            <person name="Copeland A."/>
            <person name="Lapidus A."/>
            <person name="Cheng J.-F."/>
            <person name="Goodwin L."/>
            <person name="Pitluck S."/>
            <person name="Chertkov O."/>
            <person name="Held B."/>
            <person name="Detter J.C."/>
            <person name="Han C."/>
            <person name="Tapia R."/>
            <person name="Land M."/>
            <person name="Hauser L."/>
            <person name="Kyrpides N."/>
            <person name="Ivanova N."/>
            <person name="Mikhailova N."/>
            <person name="Haggblom M."/>
            <person name="Rauschenbach I."/>
            <person name="Bini E."/>
            <person name="Woyke T."/>
        </authorList>
    </citation>
    <scope>NUCLEOTIDE SEQUENCE [LARGE SCALE GENOMIC DNA]</scope>
    <source>
        <strain evidence="3">ATCC BAA-1389 / DSM 22839 / S5</strain>
    </source>
</reference>
<dbReference type="STRING" id="653733.Selin_0157"/>
<evidence type="ECO:0008006" key="4">
    <source>
        <dbReference type="Google" id="ProtNLM"/>
    </source>
</evidence>
<feature type="transmembrane region" description="Helical" evidence="1">
    <location>
        <begin position="97"/>
        <end position="122"/>
    </location>
</feature>
<keyword evidence="1" id="KW-0472">Membrane</keyword>
<dbReference type="Proteomes" id="UP000002572">
    <property type="component" value="Chromosome"/>
</dbReference>
<feature type="transmembrane region" description="Helical" evidence="1">
    <location>
        <begin position="129"/>
        <end position="146"/>
    </location>
</feature>
<accession>E6W5I4</accession>
<feature type="transmembrane region" description="Helical" evidence="1">
    <location>
        <begin position="72"/>
        <end position="91"/>
    </location>
</feature>
<dbReference type="EMBL" id="CP002432">
    <property type="protein sequence ID" value="ADU64915.1"/>
    <property type="molecule type" value="Genomic_DNA"/>
</dbReference>
<sequence length="334" mass="36153">MTTIARWTLVALSTAGFAFCLLNAFGADLACFTQGCQIYSSYEFLGISFYVYGAIAFGLLGVLTFFSTRSRLAAAAFAMLVIAALLADTAFLFYQFLFWPCASCMVVALLLGLIAIVALVLLPWLRHKAYYGIIGLWLFFFIIIAMEIAQEIYLPPWAAYGPENAIVSVYVSPSCPACRELMSKLTSHPELMRQSAIYLIAKDAAEERSIAHYLHQLREGANDFQALQNLFTQEPPADAAPMSWQEKLRLQANTMAMARMGAASIPLVIAPGIMEIPVVQEAAPGESIPASTGIGTLQDLLNRPASSGGGGFGFSAGCSLLNPTEECPDTQEPQ</sequence>
<keyword evidence="3" id="KW-1185">Reference proteome</keyword>
<evidence type="ECO:0000256" key="1">
    <source>
        <dbReference type="SAM" id="Phobius"/>
    </source>
</evidence>
<dbReference type="OrthoDB" id="5455096at2"/>
<dbReference type="CDD" id="cd12921">
    <property type="entry name" value="VKOR_4"/>
    <property type="match status" value="1"/>
</dbReference>